<dbReference type="InterPro" id="IPR023165">
    <property type="entry name" value="rRNA_Ade_diMease-like_C"/>
</dbReference>
<dbReference type="Pfam" id="PF00398">
    <property type="entry name" value="RrnaAD"/>
    <property type="match status" value="1"/>
</dbReference>
<keyword evidence="2" id="KW-0808">Transferase</keyword>
<evidence type="ECO:0000259" key="5">
    <source>
        <dbReference type="SMART" id="SM00650"/>
    </source>
</evidence>
<dbReference type="PANTHER" id="PTHR11727:SF7">
    <property type="entry name" value="DIMETHYLADENOSINE TRANSFERASE-RELATED"/>
    <property type="match status" value="1"/>
</dbReference>
<evidence type="ECO:0000256" key="3">
    <source>
        <dbReference type="ARBA" id="ARBA00022691"/>
    </source>
</evidence>
<dbReference type="Gene3D" id="1.10.8.100">
    <property type="entry name" value="Ribosomal RNA adenine dimethylase-like, domain 2"/>
    <property type="match status" value="1"/>
</dbReference>
<dbReference type="InterPro" id="IPR020598">
    <property type="entry name" value="rRNA_Ade_methylase_Trfase_N"/>
</dbReference>
<evidence type="ECO:0000313" key="6">
    <source>
        <dbReference type="EMBL" id="SVD72738.1"/>
    </source>
</evidence>
<evidence type="ECO:0000256" key="1">
    <source>
        <dbReference type="ARBA" id="ARBA00022603"/>
    </source>
</evidence>
<name>A0A382XR15_9ZZZZ</name>
<dbReference type="Gene3D" id="3.40.50.150">
    <property type="entry name" value="Vaccinia Virus protein VP39"/>
    <property type="match status" value="1"/>
</dbReference>
<dbReference type="InterPro" id="IPR001737">
    <property type="entry name" value="KsgA/Erm"/>
</dbReference>
<dbReference type="GO" id="GO:0005829">
    <property type="term" value="C:cytosol"/>
    <property type="evidence" value="ECO:0007669"/>
    <property type="project" value="TreeGrafter"/>
</dbReference>
<keyword evidence="1" id="KW-0489">Methyltransferase</keyword>
<feature type="domain" description="Ribosomal RNA adenine methylase transferase N-terminal" evidence="5">
    <location>
        <begin position="1"/>
        <end position="76"/>
    </location>
</feature>
<evidence type="ECO:0000256" key="4">
    <source>
        <dbReference type="ARBA" id="ARBA00022884"/>
    </source>
</evidence>
<keyword evidence="4" id="KW-0694">RNA-binding</keyword>
<reference evidence="6" key="1">
    <citation type="submission" date="2018-05" db="EMBL/GenBank/DDBJ databases">
        <authorList>
            <person name="Lanie J.A."/>
            <person name="Ng W.-L."/>
            <person name="Kazmierczak K.M."/>
            <person name="Andrzejewski T.M."/>
            <person name="Davidsen T.M."/>
            <person name="Wayne K.J."/>
            <person name="Tettelin H."/>
            <person name="Glass J.I."/>
            <person name="Rusch D."/>
            <person name="Podicherti R."/>
            <person name="Tsui H.-C.T."/>
            <person name="Winkler M.E."/>
        </authorList>
    </citation>
    <scope>NUCLEOTIDE SEQUENCE</scope>
</reference>
<dbReference type="EMBL" id="UINC01169280">
    <property type="protein sequence ID" value="SVD72738.1"/>
    <property type="molecule type" value="Genomic_DNA"/>
</dbReference>
<evidence type="ECO:0000256" key="2">
    <source>
        <dbReference type="ARBA" id="ARBA00022679"/>
    </source>
</evidence>
<dbReference type="GO" id="GO:0000179">
    <property type="term" value="F:rRNA (adenine-N6,N6-)-dimethyltransferase activity"/>
    <property type="evidence" value="ECO:0007669"/>
    <property type="project" value="InterPro"/>
</dbReference>
<dbReference type="PROSITE" id="PS51689">
    <property type="entry name" value="SAM_RNA_A_N6_MT"/>
    <property type="match status" value="1"/>
</dbReference>
<dbReference type="SUPFAM" id="SSF53335">
    <property type="entry name" value="S-adenosyl-L-methionine-dependent methyltransferases"/>
    <property type="match status" value="1"/>
</dbReference>
<gene>
    <name evidence="6" type="ORF">METZ01_LOCUS425592</name>
</gene>
<protein>
    <recommendedName>
        <fullName evidence="5">Ribosomal RNA adenine methylase transferase N-terminal domain-containing protein</fullName>
    </recommendedName>
</protein>
<accession>A0A382XR15</accession>
<dbReference type="PANTHER" id="PTHR11727">
    <property type="entry name" value="DIMETHYLADENOSINE TRANSFERASE"/>
    <property type="match status" value="1"/>
</dbReference>
<dbReference type="AlphaFoldDB" id="A0A382XR15"/>
<dbReference type="InterPro" id="IPR029063">
    <property type="entry name" value="SAM-dependent_MTases_sf"/>
</dbReference>
<sequence>IFWLIEQLDYWVDAFIMMQKEVAERLSANVGTKAYGRFTVVTGIYLDAKYCFTIPPDVFIPKPKVKSAIVHFTKKENPLVSDTDYIRFNKIVSAAFSQRRKMLRNTLKGWSLPDEAVEKIDFSRRPETLTIEEFASLV</sequence>
<dbReference type="GO" id="GO:0003723">
    <property type="term" value="F:RNA binding"/>
    <property type="evidence" value="ECO:0007669"/>
    <property type="project" value="UniProtKB-KW"/>
</dbReference>
<proteinExistence type="predicted"/>
<dbReference type="SMART" id="SM00650">
    <property type="entry name" value="rADc"/>
    <property type="match status" value="1"/>
</dbReference>
<keyword evidence="3" id="KW-0949">S-adenosyl-L-methionine</keyword>
<feature type="non-terminal residue" evidence="6">
    <location>
        <position position="1"/>
    </location>
</feature>
<organism evidence="6">
    <name type="scientific">marine metagenome</name>
    <dbReference type="NCBI Taxonomy" id="408172"/>
    <lineage>
        <taxon>unclassified sequences</taxon>
        <taxon>metagenomes</taxon>
        <taxon>ecological metagenomes</taxon>
    </lineage>
</organism>